<dbReference type="Pfam" id="PF00061">
    <property type="entry name" value="Lipocalin"/>
    <property type="match status" value="1"/>
</dbReference>
<dbReference type="SUPFAM" id="SSF50814">
    <property type="entry name" value="Lipocalins"/>
    <property type="match status" value="1"/>
</dbReference>
<dbReference type="GO" id="GO:0008289">
    <property type="term" value="F:lipid binding"/>
    <property type="evidence" value="ECO:0007669"/>
    <property type="project" value="InterPro"/>
</dbReference>
<sequence>MERYLNKLYRIETTDEYFDEYLKGIGLNFFSRKLAKSFVSTSSISKLNDDYYAFTTTIPIKTHVQKFKINEEIEQDTMDGRRVKNLFRIEGECLIEKQIEDIRKVTIIREFRDTEMIAIIKVNDICTIVKSVLIE</sequence>
<dbReference type="InterPro" id="IPR012674">
    <property type="entry name" value="Calycin"/>
</dbReference>
<dbReference type="PANTHER" id="PTHR11955">
    <property type="entry name" value="FATTY ACID BINDING PROTEIN"/>
    <property type="match status" value="1"/>
</dbReference>
<comment type="similarity">
    <text evidence="1">Belongs to the calycin superfamily. Fatty-acid binding protein (FABP) family.</text>
</comment>
<protein>
    <recommendedName>
        <fullName evidence="2">Lipocalin/cytosolic fatty-acid binding domain-containing protein</fullName>
    </recommendedName>
</protein>
<dbReference type="InterPro" id="IPR031259">
    <property type="entry name" value="ILBP"/>
</dbReference>
<dbReference type="AlphaFoldDB" id="A0A9J6CI86"/>
<dbReference type="InterPro" id="IPR000566">
    <property type="entry name" value="Lipocln_cytosolic_FA-bd_dom"/>
</dbReference>
<evidence type="ECO:0000259" key="2">
    <source>
        <dbReference type="Pfam" id="PF00061"/>
    </source>
</evidence>
<dbReference type="EMBL" id="JADBJN010000001">
    <property type="protein sequence ID" value="KAG5681930.1"/>
    <property type="molecule type" value="Genomic_DNA"/>
</dbReference>
<dbReference type="OrthoDB" id="354351at2759"/>
<evidence type="ECO:0000256" key="1">
    <source>
        <dbReference type="ARBA" id="ARBA00008390"/>
    </source>
</evidence>
<dbReference type="Proteomes" id="UP001107558">
    <property type="component" value="Chromosome 1"/>
</dbReference>
<gene>
    <name evidence="3" type="ORF">PVAND_011333</name>
</gene>
<dbReference type="Gene3D" id="2.40.128.20">
    <property type="match status" value="1"/>
</dbReference>
<accession>A0A9J6CI86</accession>
<keyword evidence="4" id="KW-1185">Reference proteome</keyword>
<comment type="caution">
    <text evidence="3">The sequence shown here is derived from an EMBL/GenBank/DDBJ whole genome shotgun (WGS) entry which is preliminary data.</text>
</comment>
<proteinExistence type="inferred from homology"/>
<evidence type="ECO:0000313" key="4">
    <source>
        <dbReference type="Proteomes" id="UP001107558"/>
    </source>
</evidence>
<dbReference type="CDD" id="cd00742">
    <property type="entry name" value="FABP"/>
    <property type="match status" value="1"/>
</dbReference>
<reference evidence="3" key="1">
    <citation type="submission" date="2021-03" db="EMBL/GenBank/DDBJ databases">
        <title>Chromosome level genome of the anhydrobiotic midge Polypedilum vanderplanki.</title>
        <authorList>
            <person name="Yoshida Y."/>
            <person name="Kikawada T."/>
            <person name="Gusev O."/>
        </authorList>
    </citation>
    <scope>NUCLEOTIDE SEQUENCE</scope>
    <source>
        <strain evidence="3">NIAS01</strain>
        <tissue evidence="3">Whole body or cell culture</tissue>
    </source>
</reference>
<feature type="domain" description="Lipocalin/cytosolic fatty-acid binding" evidence="2">
    <location>
        <begin position="8"/>
        <end position="120"/>
    </location>
</feature>
<evidence type="ECO:0000313" key="3">
    <source>
        <dbReference type="EMBL" id="KAG5681930.1"/>
    </source>
</evidence>
<organism evidence="3 4">
    <name type="scientific">Polypedilum vanderplanki</name>
    <name type="common">Sleeping chironomid midge</name>
    <dbReference type="NCBI Taxonomy" id="319348"/>
    <lineage>
        <taxon>Eukaryota</taxon>
        <taxon>Metazoa</taxon>
        <taxon>Ecdysozoa</taxon>
        <taxon>Arthropoda</taxon>
        <taxon>Hexapoda</taxon>
        <taxon>Insecta</taxon>
        <taxon>Pterygota</taxon>
        <taxon>Neoptera</taxon>
        <taxon>Endopterygota</taxon>
        <taxon>Diptera</taxon>
        <taxon>Nematocera</taxon>
        <taxon>Chironomoidea</taxon>
        <taxon>Chironomidae</taxon>
        <taxon>Chironominae</taxon>
        <taxon>Polypedilum</taxon>
        <taxon>Polypedilum</taxon>
    </lineage>
</organism>
<name>A0A9J6CI86_POLVA</name>